<reference evidence="6" key="1">
    <citation type="submission" date="2020-05" db="EMBL/GenBank/DDBJ databases">
        <authorList>
            <person name="Chiriac C."/>
            <person name="Salcher M."/>
            <person name="Ghai R."/>
            <person name="Kavagutti S V."/>
        </authorList>
    </citation>
    <scope>NUCLEOTIDE SEQUENCE</scope>
</reference>
<dbReference type="InterPro" id="IPR029045">
    <property type="entry name" value="ClpP/crotonase-like_dom_sf"/>
</dbReference>
<dbReference type="InterPro" id="IPR001753">
    <property type="entry name" value="Enoyl-CoA_hydra/iso"/>
</dbReference>
<evidence type="ECO:0000313" key="4">
    <source>
        <dbReference type="EMBL" id="CAB4803430.1"/>
    </source>
</evidence>
<sequence length="253" mass="26725">MVLHEEDLELARHAIHAAPLAATALAVLLRSSPWADVEAGLAAESAVYSTLQAGPEFATWRAAASHAPSTDNGDAVNLDREGDVLTITLNRPGRRNAISTRMRDELTAALQLAVIDESISTVHLCGTGIAFCSGGDLGEFGSRLDPATAHHTRLSRSPARLMHRLRDRMVVHLHGAAFGGGIEMAAFAGRVLARPDTHIALPEVSLGLVPGAGGTVSLPRRIGRQRTALLALTAKTIDAPTALRWGLVDEIVD</sequence>
<proteinExistence type="inferred from homology"/>
<dbReference type="EMBL" id="CAFAAV010000011">
    <property type="protein sequence ID" value="CAB4803430.1"/>
    <property type="molecule type" value="Genomic_DNA"/>
</dbReference>
<evidence type="ECO:0000313" key="2">
    <source>
        <dbReference type="EMBL" id="CAB4364000.1"/>
    </source>
</evidence>
<evidence type="ECO:0000313" key="7">
    <source>
        <dbReference type="EMBL" id="CAB4986652.1"/>
    </source>
</evidence>
<dbReference type="Gene3D" id="3.90.226.10">
    <property type="entry name" value="2-enoyl-CoA Hydratase, Chain A, domain 1"/>
    <property type="match status" value="1"/>
</dbReference>
<comment type="similarity">
    <text evidence="1">Belongs to the enoyl-CoA hydratase/isomerase family.</text>
</comment>
<gene>
    <name evidence="3" type="ORF">UFOPK2656_01676</name>
    <name evidence="4" type="ORF">UFOPK3099_00254</name>
    <name evidence="5" type="ORF">UFOPK3267_01612</name>
    <name evidence="6" type="ORF">UFOPK3651_01818</name>
    <name evidence="7" type="ORF">UFOPK3931_01190</name>
    <name evidence="2" type="ORF">UFOPK4189_01769</name>
</gene>
<dbReference type="Pfam" id="PF00378">
    <property type="entry name" value="ECH_1"/>
    <property type="match status" value="1"/>
</dbReference>
<dbReference type="SUPFAM" id="SSF52096">
    <property type="entry name" value="ClpP/crotonase"/>
    <property type="match status" value="1"/>
</dbReference>
<dbReference type="PANTHER" id="PTHR43802:SF1">
    <property type="entry name" value="IP11341P-RELATED"/>
    <property type="match status" value="1"/>
</dbReference>
<dbReference type="EMBL" id="CAFBIY010000087">
    <property type="protein sequence ID" value="CAB4851598.1"/>
    <property type="molecule type" value="Genomic_DNA"/>
</dbReference>
<dbReference type="PANTHER" id="PTHR43802">
    <property type="entry name" value="ENOYL-COA HYDRATASE"/>
    <property type="match status" value="1"/>
</dbReference>
<name>A0A6J7IZP7_9ZZZZ</name>
<evidence type="ECO:0000313" key="6">
    <source>
        <dbReference type="EMBL" id="CAB4936151.1"/>
    </source>
</evidence>
<protein>
    <submittedName>
        <fullName evidence="6">Unannotated protein</fullName>
    </submittedName>
</protein>
<evidence type="ECO:0000313" key="5">
    <source>
        <dbReference type="EMBL" id="CAB4851598.1"/>
    </source>
</evidence>
<dbReference type="AlphaFoldDB" id="A0A6J7IZP7"/>
<evidence type="ECO:0000256" key="1">
    <source>
        <dbReference type="ARBA" id="ARBA00005254"/>
    </source>
</evidence>
<accession>A0A6J7IZP7</accession>
<dbReference type="CDD" id="cd06558">
    <property type="entry name" value="crotonase-like"/>
    <property type="match status" value="1"/>
</dbReference>
<evidence type="ECO:0000313" key="3">
    <source>
        <dbReference type="EMBL" id="CAB4724600.1"/>
    </source>
</evidence>
<dbReference type="EMBL" id="CAFBOL010000024">
    <property type="protein sequence ID" value="CAB4986652.1"/>
    <property type="molecule type" value="Genomic_DNA"/>
</dbReference>
<dbReference type="EMBL" id="CAFBMT010000009">
    <property type="protein sequence ID" value="CAB4936151.1"/>
    <property type="molecule type" value="Genomic_DNA"/>
</dbReference>
<organism evidence="6">
    <name type="scientific">freshwater metagenome</name>
    <dbReference type="NCBI Taxonomy" id="449393"/>
    <lineage>
        <taxon>unclassified sequences</taxon>
        <taxon>metagenomes</taxon>
        <taxon>ecological metagenomes</taxon>
    </lineage>
</organism>
<dbReference type="EMBL" id="CAESGF010000009">
    <property type="protein sequence ID" value="CAB4364000.1"/>
    <property type="molecule type" value="Genomic_DNA"/>
</dbReference>
<dbReference type="EMBL" id="CAEZYF010000009">
    <property type="protein sequence ID" value="CAB4724600.1"/>
    <property type="molecule type" value="Genomic_DNA"/>
</dbReference>